<dbReference type="InterPro" id="IPR051013">
    <property type="entry name" value="MBL_superfamily_lactonases"/>
</dbReference>
<comment type="similarity">
    <text evidence="1">Belongs to the metallo-beta-lactamase superfamily.</text>
</comment>
<gene>
    <name evidence="6" type="ORF">Adu01nite_26460</name>
</gene>
<keyword evidence="3" id="KW-0378">Hydrolase</keyword>
<evidence type="ECO:0000256" key="4">
    <source>
        <dbReference type="ARBA" id="ARBA00022833"/>
    </source>
</evidence>
<dbReference type="InterPro" id="IPR036866">
    <property type="entry name" value="RibonucZ/Hydroxyglut_hydro"/>
</dbReference>
<dbReference type="Pfam" id="PF00753">
    <property type="entry name" value="Lactamase_B"/>
    <property type="match status" value="1"/>
</dbReference>
<dbReference type="CDD" id="cd16277">
    <property type="entry name" value="metallo-hydrolase-like_MBL-fold"/>
    <property type="match status" value="1"/>
</dbReference>
<reference evidence="6 7" key="1">
    <citation type="submission" date="2021-01" db="EMBL/GenBank/DDBJ databases">
        <title>Whole genome shotgun sequence of Actinoplanes durhamensis NBRC 14914.</title>
        <authorList>
            <person name="Komaki H."/>
            <person name="Tamura T."/>
        </authorList>
    </citation>
    <scope>NUCLEOTIDE SEQUENCE [LARGE SCALE GENOMIC DNA]</scope>
    <source>
        <strain evidence="6 7">NBRC 14914</strain>
    </source>
</reference>
<keyword evidence="2" id="KW-0479">Metal-binding</keyword>
<sequence length="297" mass="31874">MNNTVVIGDVSITRVQEFAGASLSRPGFLFPDSDPAFWATLDDPDFYDSASGTLRTVLHTWLIRSGGRTILLDTGAGNGKERPYAPVYGHFDNAYLANLAAAGVAPGDVDLVINTHLHVDHVGWNTRLDGRSWVPTFPNATYLMPAPDFDYWNPLKHPRPPGDGNQNVYEDSVAPVHAAGLVQLWSGEHRIDADLVLEAHPGHTPGSSVLRLESGAAGALFVGDILHNPVQIAAPDVNSCWCEDPAMARAARRRLLAEAADRRLVVFPGHFGGHSACTVASSGGVFVVDSWASLARI</sequence>
<organism evidence="6 7">
    <name type="scientific">Paractinoplanes durhamensis</name>
    <dbReference type="NCBI Taxonomy" id="113563"/>
    <lineage>
        <taxon>Bacteria</taxon>
        <taxon>Bacillati</taxon>
        <taxon>Actinomycetota</taxon>
        <taxon>Actinomycetes</taxon>
        <taxon>Micromonosporales</taxon>
        <taxon>Micromonosporaceae</taxon>
        <taxon>Paractinoplanes</taxon>
    </lineage>
</organism>
<evidence type="ECO:0000256" key="3">
    <source>
        <dbReference type="ARBA" id="ARBA00022801"/>
    </source>
</evidence>
<dbReference type="PANTHER" id="PTHR42978:SF6">
    <property type="entry name" value="QUORUM-QUENCHING LACTONASE YTNP-RELATED"/>
    <property type="match status" value="1"/>
</dbReference>
<accession>A0ABQ3YUS0</accession>
<keyword evidence="4" id="KW-0862">Zinc</keyword>
<evidence type="ECO:0000256" key="1">
    <source>
        <dbReference type="ARBA" id="ARBA00007749"/>
    </source>
</evidence>
<evidence type="ECO:0000313" key="7">
    <source>
        <dbReference type="Proteomes" id="UP000637628"/>
    </source>
</evidence>
<dbReference type="SMART" id="SM00849">
    <property type="entry name" value="Lactamase_B"/>
    <property type="match status" value="1"/>
</dbReference>
<protein>
    <submittedName>
        <fullName evidence="6">MBL fold metallo-hydrolase</fullName>
    </submittedName>
</protein>
<dbReference type="Gene3D" id="3.60.15.10">
    <property type="entry name" value="Ribonuclease Z/Hydroxyacylglutathione hydrolase-like"/>
    <property type="match status" value="1"/>
</dbReference>
<feature type="domain" description="Metallo-beta-lactamase" evidence="5">
    <location>
        <begin position="57"/>
        <end position="270"/>
    </location>
</feature>
<name>A0ABQ3YUS0_9ACTN</name>
<keyword evidence="7" id="KW-1185">Reference proteome</keyword>
<comment type="caution">
    <text evidence="6">The sequence shown here is derived from an EMBL/GenBank/DDBJ whole genome shotgun (WGS) entry which is preliminary data.</text>
</comment>
<dbReference type="InterPro" id="IPR001279">
    <property type="entry name" value="Metallo-B-lactamas"/>
</dbReference>
<dbReference type="PANTHER" id="PTHR42978">
    <property type="entry name" value="QUORUM-QUENCHING LACTONASE YTNP-RELATED-RELATED"/>
    <property type="match status" value="1"/>
</dbReference>
<proteinExistence type="inferred from homology"/>
<evidence type="ECO:0000256" key="2">
    <source>
        <dbReference type="ARBA" id="ARBA00022723"/>
    </source>
</evidence>
<evidence type="ECO:0000313" key="6">
    <source>
        <dbReference type="EMBL" id="GIE01296.1"/>
    </source>
</evidence>
<dbReference type="RefSeq" id="WP_203726893.1">
    <property type="nucleotide sequence ID" value="NZ_BAAATX010000014.1"/>
</dbReference>
<evidence type="ECO:0000259" key="5">
    <source>
        <dbReference type="SMART" id="SM00849"/>
    </source>
</evidence>
<dbReference type="Proteomes" id="UP000637628">
    <property type="component" value="Unassembled WGS sequence"/>
</dbReference>
<dbReference type="EMBL" id="BOML01000021">
    <property type="protein sequence ID" value="GIE01296.1"/>
    <property type="molecule type" value="Genomic_DNA"/>
</dbReference>
<dbReference type="SUPFAM" id="SSF56281">
    <property type="entry name" value="Metallo-hydrolase/oxidoreductase"/>
    <property type="match status" value="1"/>
</dbReference>